<dbReference type="Proteomes" id="UP001597478">
    <property type="component" value="Unassembled WGS sequence"/>
</dbReference>
<keyword evidence="2" id="KW-1185">Reference proteome</keyword>
<gene>
    <name evidence="1" type="ORF">ACFS2C_22050</name>
</gene>
<comment type="caution">
    <text evidence="1">The sequence shown here is derived from an EMBL/GenBank/DDBJ whole genome shotgun (WGS) entry which is preliminary data.</text>
</comment>
<accession>A0ABW5WI66</accession>
<evidence type="ECO:0000313" key="2">
    <source>
        <dbReference type="Proteomes" id="UP001597478"/>
    </source>
</evidence>
<name>A0ABW5WI66_9PSEU</name>
<evidence type="ECO:0000313" key="1">
    <source>
        <dbReference type="EMBL" id="MFD2802075.1"/>
    </source>
</evidence>
<sequence>MESADVSAMVADLSEWTERTRREPAVDLAEAANVLCLLSDELEVPDLGELRDGDLETLLLGVYPQVLAEEGEELEDPSTVVPTVHALLDFARDSHRIGEDAHASLSEELDAVEPLFLDALSGEGELDLKEAYGLPDRIGPIRLPPDSQLAAAARQCRTLERVRQLALRFASGADNDAAAMALALGVGEHELAALSALAEELAFLDVGDAGAVIAGPGLQEWPDGSDGEVLAVWRQAFNSTLAWSLLTDAEHAGESDLDFSGAGAWFVPLFLARHRGLPVPAVSEMIEELAGEELPEPRARQAWETWVAAHGDPADALLGRLAELGAVELDGEVVRATPLAAHAIRAELVESGVDVPLLPPVEEMTAADLIELGRDGLDGELEAEANAWFAARGPEAAADELLTVAAAGGPAERIIATRLVREELGAAAEAQWRGALDVPVLRRHAKLALAMLLGPAPEFENTDEDLGWLLVDSIAGSASGVPEEELPALLAAVFQPAGPDVVERLWRLDHPATHEVLTMLGTYHPDKGVAKAARKGAFRAADRATS</sequence>
<dbReference type="RefSeq" id="WP_377390276.1">
    <property type="nucleotide sequence ID" value="NZ_JBHSAN010000022.1"/>
</dbReference>
<dbReference type="EMBL" id="JBHUOF010000041">
    <property type="protein sequence ID" value="MFD2802075.1"/>
    <property type="molecule type" value="Genomic_DNA"/>
</dbReference>
<protein>
    <submittedName>
        <fullName evidence="1">Uncharacterized protein</fullName>
    </submittedName>
</protein>
<proteinExistence type="predicted"/>
<reference evidence="2" key="1">
    <citation type="journal article" date="2019" name="Int. J. Syst. Evol. Microbiol.">
        <title>The Global Catalogue of Microorganisms (GCM) 10K type strain sequencing project: providing services to taxonomists for standard genome sequencing and annotation.</title>
        <authorList>
            <consortium name="The Broad Institute Genomics Platform"/>
            <consortium name="The Broad Institute Genome Sequencing Center for Infectious Disease"/>
            <person name="Wu L."/>
            <person name="Ma J."/>
        </authorList>
    </citation>
    <scope>NUCLEOTIDE SEQUENCE [LARGE SCALE GENOMIC DNA]</scope>
    <source>
        <strain evidence="2">IBRC-M 10906</strain>
    </source>
</reference>
<organism evidence="1 2">
    <name type="scientific">Prauserella oleivorans</name>
    <dbReference type="NCBI Taxonomy" id="1478153"/>
    <lineage>
        <taxon>Bacteria</taxon>
        <taxon>Bacillati</taxon>
        <taxon>Actinomycetota</taxon>
        <taxon>Actinomycetes</taxon>
        <taxon>Pseudonocardiales</taxon>
        <taxon>Pseudonocardiaceae</taxon>
        <taxon>Prauserella</taxon>
    </lineage>
</organism>